<evidence type="ECO:0000256" key="1">
    <source>
        <dbReference type="ARBA" id="ARBA00022729"/>
    </source>
</evidence>
<evidence type="ECO:0000313" key="4">
    <source>
        <dbReference type="Proteomes" id="UP000320404"/>
    </source>
</evidence>
<keyword evidence="1 2" id="KW-0732">Signal</keyword>
<comment type="caution">
    <text evidence="3">The sequence shown here is derived from an EMBL/GenBank/DDBJ whole genome shotgun (WGS) entry which is preliminary data.</text>
</comment>
<evidence type="ECO:0000313" key="3">
    <source>
        <dbReference type="EMBL" id="RZO78138.1"/>
    </source>
</evidence>
<reference evidence="3 4" key="1">
    <citation type="submission" date="2019-02" db="EMBL/GenBank/DDBJ databases">
        <title>Prokaryotic population dynamics and viral predation in marine succession experiment using metagenomics: the confinement effect.</title>
        <authorList>
            <person name="Haro-Moreno J.M."/>
            <person name="Rodriguez-Valera F."/>
            <person name="Lopez-Perez M."/>
        </authorList>
    </citation>
    <scope>NUCLEOTIDE SEQUENCE [LARGE SCALE GENOMIC DNA]</scope>
    <source>
        <strain evidence="3">MED-G158</strain>
    </source>
</reference>
<dbReference type="InterPro" id="IPR013517">
    <property type="entry name" value="FG-GAP"/>
</dbReference>
<dbReference type="PANTHER" id="PTHR44103">
    <property type="entry name" value="PROPROTEIN CONVERTASE P"/>
    <property type="match status" value="1"/>
</dbReference>
<proteinExistence type="predicted"/>
<dbReference type="InterPro" id="IPR028994">
    <property type="entry name" value="Integrin_alpha_N"/>
</dbReference>
<name>A0A520S6P6_9GAMM</name>
<accession>A0A520S6P6</accession>
<organism evidence="3 4">
    <name type="scientific">OM182 bacterium</name>
    <dbReference type="NCBI Taxonomy" id="2510334"/>
    <lineage>
        <taxon>Bacteria</taxon>
        <taxon>Pseudomonadati</taxon>
        <taxon>Pseudomonadota</taxon>
        <taxon>Gammaproteobacteria</taxon>
        <taxon>OMG group</taxon>
        <taxon>OM182 clade</taxon>
    </lineage>
</organism>
<dbReference type="EMBL" id="SHAH01000005">
    <property type="protein sequence ID" value="RZO78138.1"/>
    <property type="molecule type" value="Genomic_DNA"/>
</dbReference>
<protein>
    <submittedName>
        <fullName evidence="3">VCBS repeat-containing protein</fullName>
    </submittedName>
</protein>
<dbReference type="Pfam" id="PF13517">
    <property type="entry name" value="FG-GAP_3"/>
    <property type="match status" value="2"/>
</dbReference>
<dbReference type="AlphaFoldDB" id="A0A520S6P6"/>
<evidence type="ECO:0000256" key="2">
    <source>
        <dbReference type="SAM" id="SignalP"/>
    </source>
</evidence>
<gene>
    <name evidence="3" type="ORF">EVA69_00780</name>
</gene>
<feature type="chain" id="PRO_5021885897" evidence="2">
    <location>
        <begin position="23"/>
        <end position="484"/>
    </location>
</feature>
<sequence>MTTTIQAAIGTRLLLALTMASASGQAVSQTPVGDTPTTARTVSGDYISWREHIIDDPVTAGVNFSGSDGFVMGDIDKDGFEDIVSVHESDAEYDSGSFLEDFVPPVAGHVRVHFGSSDPDSWVNITIAEAEDVPAPEDAVITDLNGDGWLDVVAAAERSHLIYLQNPGPNARSETWPRLILPQTRDKGSYIRVFAADFNGDGVPELTAPNKGAQTPGPEDYARSTPVELHTLQGDPLDGDSWQVQVLGNYSIPQNAESVDIDSDGDLDIVVGTRGESRLIIFENPGDGTLNFIEHAVGIYGARMAGFNLEYVDLSGDGRLDIIGTAPRGMVWIEQPARKGDAWNAHYIGTFAPDSHTGYATADIDGDGDIDLVAGSYSRGDRTGDDASANVNSPLGRIGWFENPGATAVRGEWARHDISRRVRGMFDKFMARDLDNDGDLDFIGTRGNSYPYDGVFWLEQVRSDEPRAAFQRARAQESNEMPLP</sequence>
<dbReference type="PANTHER" id="PTHR44103:SF1">
    <property type="entry name" value="PROPROTEIN CONVERTASE P"/>
    <property type="match status" value="1"/>
</dbReference>
<dbReference type="SUPFAM" id="SSF69318">
    <property type="entry name" value="Integrin alpha N-terminal domain"/>
    <property type="match status" value="1"/>
</dbReference>
<feature type="signal peptide" evidence="2">
    <location>
        <begin position="1"/>
        <end position="22"/>
    </location>
</feature>
<dbReference type="Gene3D" id="2.130.10.130">
    <property type="entry name" value="Integrin alpha, N-terminal"/>
    <property type="match status" value="2"/>
</dbReference>
<dbReference type="Proteomes" id="UP000320404">
    <property type="component" value="Unassembled WGS sequence"/>
</dbReference>